<feature type="chain" id="PRO_5045858234" evidence="1">
    <location>
        <begin position="22"/>
        <end position="230"/>
    </location>
</feature>
<dbReference type="SUPFAM" id="SSF53474">
    <property type="entry name" value="alpha/beta-Hydrolases"/>
    <property type="match status" value="1"/>
</dbReference>
<keyword evidence="1" id="KW-0732">Signal</keyword>
<dbReference type="GO" id="GO:0016787">
    <property type="term" value="F:hydrolase activity"/>
    <property type="evidence" value="ECO:0007669"/>
    <property type="project" value="UniProtKB-KW"/>
</dbReference>
<proteinExistence type="predicted"/>
<dbReference type="InterPro" id="IPR029058">
    <property type="entry name" value="AB_hydrolase_fold"/>
</dbReference>
<gene>
    <name evidence="3" type="ORF">N8I74_03060</name>
</gene>
<sequence length="230" mass="24215">MMQRWRRAAALLWAASMAAMAQDVTLKAEDGLALQGEWHPSDAGGGRAVLLLHMTVAEGRKTWAPLLPQLREAGFSVLAVDLRGFGATGGTADWDVAPHDVAAWIAWLKTQSGIKPGSIALVGASAGANLALQACAQSRQCPTVVALSPASNALFNAGMMKQFAGRSVALYAGRYDRNPNAAVRGFLKDDAGEVMVRILDSAGHGTDLLGGGTPFVGGEIRAWLERQLPR</sequence>
<dbReference type="PANTHER" id="PTHR43265">
    <property type="entry name" value="ESTERASE ESTD"/>
    <property type="match status" value="1"/>
</dbReference>
<evidence type="ECO:0000256" key="1">
    <source>
        <dbReference type="SAM" id="SignalP"/>
    </source>
</evidence>
<dbReference type="Pfam" id="PF00561">
    <property type="entry name" value="Abhydrolase_1"/>
    <property type="match status" value="1"/>
</dbReference>
<evidence type="ECO:0000313" key="4">
    <source>
        <dbReference type="Proteomes" id="UP001061302"/>
    </source>
</evidence>
<organism evidence="3 4">
    <name type="scientific">Chitiniphilus purpureus</name>
    <dbReference type="NCBI Taxonomy" id="2981137"/>
    <lineage>
        <taxon>Bacteria</taxon>
        <taxon>Pseudomonadati</taxon>
        <taxon>Pseudomonadota</taxon>
        <taxon>Betaproteobacteria</taxon>
        <taxon>Neisseriales</taxon>
        <taxon>Chitinibacteraceae</taxon>
        <taxon>Chitiniphilus</taxon>
    </lineage>
</organism>
<dbReference type="Proteomes" id="UP001061302">
    <property type="component" value="Chromosome"/>
</dbReference>
<keyword evidence="3" id="KW-0378">Hydrolase</keyword>
<feature type="signal peptide" evidence="1">
    <location>
        <begin position="1"/>
        <end position="21"/>
    </location>
</feature>
<dbReference type="InterPro" id="IPR000073">
    <property type="entry name" value="AB_hydrolase_1"/>
</dbReference>
<reference evidence="3" key="1">
    <citation type="submission" date="2022-10" db="EMBL/GenBank/DDBJ databases">
        <title>Chitiniphilus purpureus sp. nov., a novel chitin-degrading bacterium isolated from crawfish pond sediment.</title>
        <authorList>
            <person name="Li K."/>
        </authorList>
    </citation>
    <scope>NUCLEOTIDE SEQUENCE</scope>
    <source>
        <strain evidence="3">CD1</strain>
    </source>
</reference>
<dbReference type="PANTHER" id="PTHR43265:SF1">
    <property type="entry name" value="ESTERASE ESTD"/>
    <property type="match status" value="1"/>
</dbReference>
<dbReference type="RefSeq" id="WP_263125452.1">
    <property type="nucleotide sequence ID" value="NZ_CP106753.1"/>
</dbReference>
<dbReference type="EMBL" id="CP106753">
    <property type="protein sequence ID" value="UXY16015.1"/>
    <property type="molecule type" value="Genomic_DNA"/>
</dbReference>
<evidence type="ECO:0000313" key="3">
    <source>
        <dbReference type="EMBL" id="UXY16015.1"/>
    </source>
</evidence>
<accession>A0ABY6DNQ8</accession>
<dbReference type="Gene3D" id="3.40.50.1820">
    <property type="entry name" value="alpha/beta hydrolase"/>
    <property type="match status" value="1"/>
</dbReference>
<name>A0ABY6DNQ8_9NEIS</name>
<evidence type="ECO:0000259" key="2">
    <source>
        <dbReference type="Pfam" id="PF00561"/>
    </source>
</evidence>
<dbReference type="InterPro" id="IPR053145">
    <property type="entry name" value="AB_hydrolase_Est10"/>
</dbReference>
<keyword evidence="4" id="KW-1185">Reference proteome</keyword>
<protein>
    <submittedName>
        <fullName evidence="3">Alpha/beta hydrolase</fullName>
    </submittedName>
</protein>
<feature type="domain" description="AB hydrolase-1" evidence="2">
    <location>
        <begin position="49"/>
        <end position="190"/>
    </location>
</feature>